<evidence type="ECO:0000313" key="2">
    <source>
        <dbReference type="Proteomes" id="UP000002221"/>
    </source>
</evidence>
<dbReference type="EMBL" id="CP001807">
    <property type="protein sequence ID" value="ACY48863.1"/>
    <property type="molecule type" value="Genomic_DNA"/>
</dbReference>
<dbReference type="AlphaFoldDB" id="D0MKF1"/>
<dbReference type="OrthoDB" id="9896468at2"/>
<organism evidence="1 2">
    <name type="scientific">Rhodothermus marinus (strain ATCC 43812 / DSM 4252 / R-10)</name>
    <name type="common">Rhodothermus obamensis</name>
    <dbReference type="NCBI Taxonomy" id="518766"/>
    <lineage>
        <taxon>Bacteria</taxon>
        <taxon>Pseudomonadati</taxon>
        <taxon>Rhodothermota</taxon>
        <taxon>Rhodothermia</taxon>
        <taxon>Rhodothermales</taxon>
        <taxon>Rhodothermaceae</taxon>
        <taxon>Rhodothermus</taxon>
    </lineage>
</organism>
<dbReference type="KEGG" id="rmr:Rmar_1980"/>
<reference evidence="1 2" key="1">
    <citation type="journal article" date="2009" name="Stand. Genomic Sci.">
        <title>Complete genome sequence of Rhodothermus marinus type strain (R-10).</title>
        <authorList>
            <person name="Nolan M."/>
            <person name="Tindall B.J."/>
            <person name="Pomrenke H."/>
            <person name="Lapidus A."/>
            <person name="Copeland A."/>
            <person name="Glavina Del Rio T."/>
            <person name="Lucas S."/>
            <person name="Chen F."/>
            <person name="Tice H."/>
            <person name="Cheng J.F."/>
            <person name="Saunders E."/>
            <person name="Han C."/>
            <person name="Bruce D."/>
            <person name="Goodwin L."/>
            <person name="Chain P."/>
            <person name="Pitluck S."/>
            <person name="Ovchinikova G."/>
            <person name="Pati A."/>
            <person name="Ivanova N."/>
            <person name="Mavromatis K."/>
            <person name="Chen A."/>
            <person name="Palaniappan K."/>
            <person name="Land M."/>
            <person name="Hauser L."/>
            <person name="Chang Y.J."/>
            <person name="Jeffries C.D."/>
            <person name="Brettin T."/>
            <person name="Goker M."/>
            <person name="Bristow J."/>
            <person name="Eisen J.A."/>
            <person name="Markowitz V."/>
            <person name="Hugenholtz P."/>
            <person name="Kyrpides N.C."/>
            <person name="Klenk H.P."/>
            <person name="Detter J.C."/>
        </authorList>
    </citation>
    <scope>NUCLEOTIDE SEQUENCE [LARGE SCALE GENOMIC DNA]</scope>
    <source>
        <strain evidence="2">ATCC 43812 / DSM 4252 / R-10</strain>
    </source>
</reference>
<protein>
    <submittedName>
        <fullName evidence="1">Uncharacterized protein</fullName>
    </submittedName>
</protein>
<dbReference type="Proteomes" id="UP000002221">
    <property type="component" value="Chromosome"/>
</dbReference>
<name>D0MKF1_RHOM4</name>
<keyword evidence="2" id="KW-1185">Reference proteome</keyword>
<proteinExistence type="predicted"/>
<gene>
    <name evidence="1" type="ordered locus">Rmar_1980</name>
</gene>
<evidence type="ECO:0000313" key="1">
    <source>
        <dbReference type="EMBL" id="ACY48863.1"/>
    </source>
</evidence>
<accession>D0MKF1</accession>
<sequence>MLLVQAGAYTINVERVLFFREEKGGLEITFAIPGRENAELYTLRLKGKDAEQLRQWLARNAEGTERPEAGFALGS</sequence>
<dbReference type="RefSeq" id="WP_012844474.1">
    <property type="nucleotide sequence ID" value="NC_013501.1"/>
</dbReference>
<dbReference type="HOGENOM" id="CLU_2668656_0_0_10"/>
<dbReference type="STRING" id="518766.Rmar_1980"/>